<reference evidence="2 3" key="1">
    <citation type="submission" date="2020-01" db="EMBL/GenBank/DDBJ databases">
        <authorList>
            <person name="Gupta K D."/>
        </authorList>
    </citation>
    <scope>NUCLEOTIDE SEQUENCE [LARGE SCALE GENOMIC DNA]</scope>
</reference>
<keyword evidence="3" id="KW-1185">Reference proteome</keyword>
<evidence type="ECO:0000313" key="3">
    <source>
        <dbReference type="Proteomes" id="UP000467700"/>
    </source>
</evidence>
<dbReference type="Proteomes" id="UP000467700">
    <property type="component" value="Unassembled WGS sequence"/>
</dbReference>
<gene>
    <name evidence="2" type="ORF">AAE3_LOCUS8407</name>
</gene>
<dbReference type="EMBL" id="CACVBS010000053">
    <property type="protein sequence ID" value="CAA7266270.1"/>
    <property type="molecule type" value="Genomic_DNA"/>
</dbReference>
<evidence type="ECO:0000256" key="1">
    <source>
        <dbReference type="SAM" id="MobiDB-lite"/>
    </source>
</evidence>
<dbReference type="OrthoDB" id="3168922at2759"/>
<protein>
    <submittedName>
        <fullName evidence="2">Uncharacterized protein</fullName>
    </submittedName>
</protein>
<organism evidence="2 3">
    <name type="scientific">Cyclocybe aegerita</name>
    <name type="common">Black poplar mushroom</name>
    <name type="synonym">Agrocybe aegerita</name>
    <dbReference type="NCBI Taxonomy" id="1973307"/>
    <lineage>
        <taxon>Eukaryota</taxon>
        <taxon>Fungi</taxon>
        <taxon>Dikarya</taxon>
        <taxon>Basidiomycota</taxon>
        <taxon>Agaricomycotina</taxon>
        <taxon>Agaricomycetes</taxon>
        <taxon>Agaricomycetidae</taxon>
        <taxon>Agaricales</taxon>
        <taxon>Agaricineae</taxon>
        <taxon>Bolbitiaceae</taxon>
        <taxon>Cyclocybe</taxon>
    </lineage>
</organism>
<dbReference type="AlphaFoldDB" id="A0A8S0WDU8"/>
<name>A0A8S0WDU8_CYCAE</name>
<comment type="caution">
    <text evidence="2">The sequence shown here is derived from an EMBL/GenBank/DDBJ whole genome shotgun (WGS) entry which is preliminary data.</text>
</comment>
<feature type="region of interest" description="Disordered" evidence="1">
    <location>
        <begin position="79"/>
        <end position="104"/>
    </location>
</feature>
<evidence type="ECO:0000313" key="2">
    <source>
        <dbReference type="EMBL" id="CAA7266270.1"/>
    </source>
</evidence>
<accession>A0A8S0WDU8</accession>
<proteinExistence type="predicted"/>
<sequence>MTALTANRRAITSVCRARANRLVHSSSSLSASASTGHEVEEITLQPIFDIFDAPTRLAESSEFIRDKYKSSSTMKTVESSSAFATPHTRPTPVALPPPITFDGPARPRNAAFALQSRLRQAGLTQLHQ</sequence>